<dbReference type="Proteomes" id="UP000030747">
    <property type="component" value="Unassembled WGS sequence"/>
</dbReference>
<evidence type="ECO:0000313" key="3">
    <source>
        <dbReference type="EMBL" id="CDJ42414.1"/>
    </source>
</evidence>
<name>U6L1G7_EIMTE</name>
<organism evidence="3 4">
    <name type="scientific">Eimeria tenella</name>
    <name type="common">Coccidian parasite</name>
    <dbReference type="NCBI Taxonomy" id="5802"/>
    <lineage>
        <taxon>Eukaryota</taxon>
        <taxon>Sar</taxon>
        <taxon>Alveolata</taxon>
        <taxon>Apicomplexa</taxon>
        <taxon>Conoidasida</taxon>
        <taxon>Coccidia</taxon>
        <taxon>Eucoccidiorida</taxon>
        <taxon>Eimeriorina</taxon>
        <taxon>Eimeriidae</taxon>
        <taxon>Eimeria</taxon>
    </lineage>
</organism>
<reference evidence="3" key="1">
    <citation type="submission" date="2013-10" db="EMBL/GenBank/DDBJ databases">
        <title>Genomic analysis of the causative agents of coccidiosis in chickens.</title>
        <authorList>
            <person name="Reid A.J."/>
            <person name="Blake D."/>
            <person name="Billington K."/>
            <person name="Browne H."/>
            <person name="Dunn M."/>
            <person name="Hung S."/>
            <person name="Kawahara F."/>
            <person name="Miranda-Saavedra D."/>
            <person name="Mourier T."/>
            <person name="Nagra H."/>
            <person name="Otto T.D."/>
            <person name="Rawlings N."/>
            <person name="Sanchez A."/>
            <person name="Sanders M."/>
            <person name="Subramaniam C."/>
            <person name="Tay Y."/>
            <person name="Dear P."/>
            <person name="Doerig C."/>
            <person name="Gruber A."/>
            <person name="Parkinson J."/>
            <person name="Shirley M."/>
            <person name="Wan K.L."/>
            <person name="Berriman M."/>
            <person name="Tomley F."/>
            <person name="Pain A."/>
        </authorList>
    </citation>
    <scope>NUCLEOTIDE SEQUENCE [LARGE SCALE GENOMIC DNA]</scope>
    <source>
        <strain evidence="3">Houghton</strain>
    </source>
</reference>
<feature type="compositionally biased region" description="Low complexity" evidence="2">
    <location>
        <begin position="317"/>
        <end position="333"/>
    </location>
</feature>
<accession>U6L1G7</accession>
<dbReference type="GeneID" id="25253280"/>
<dbReference type="VEuPathDB" id="ToxoDB:ETH_00020810"/>
<evidence type="ECO:0000313" key="4">
    <source>
        <dbReference type="Proteomes" id="UP000030747"/>
    </source>
</evidence>
<dbReference type="EMBL" id="HG675716">
    <property type="protein sequence ID" value="CDJ42414.1"/>
    <property type="molecule type" value="Genomic_DNA"/>
</dbReference>
<protein>
    <submittedName>
        <fullName evidence="3">Uncharacterized protein</fullName>
    </submittedName>
</protein>
<gene>
    <name evidence="3" type="ORF">ETH_00020810</name>
</gene>
<sequence length="500" mass="55031">METAVQRRELEGLSQALLHQSPAAAAAADRESSSSSSRNLLALERENAELRQQLAELSAAIGASAADKKGGGALPALLASQLRSAHRDLVKLRSSMRAEQQAAAAAETNVGAAMRALGRGAEVFAADPNDCTLQQAALDSQLVKARRRVLAAREFVWSAVATLKDLIDQTFERVGRLVKSEVPLRQKSAYLNELQALVTSQLDPALKVYNDLDAVFKELENLKAVVFDPRRNNPYCPCRPRRMVLEDDLEHLQQQLQQTSEALRRTRTELIKSEMEGLQAFVQDKVQSNAAANPFKTSPQPAAAAAAADQSPAAAAAAAAYQQQQQQQQQQPAAEEEETTEILLLMAQRQHEAAKVAEALAALKDEVEMLKDRAMCEEASKGPPEKYLAEELFSREQKEAAMQKDKKPAGSLEELQGPLREGRIMQQQQQQQQQQQLQQQQQQQHPAAALQQAAAALSSFHFEKLSGPLDPKDLQVLKMIEEQAAKMHKMNEEMRGLSFI</sequence>
<keyword evidence="1" id="KW-0175">Coiled coil</keyword>
<feature type="region of interest" description="Disordered" evidence="2">
    <location>
        <begin position="423"/>
        <end position="446"/>
    </location>
</feature>
<keyword evidence="4" id="KW-1185">Reference proteome</keyword>
<dbReference type="RefSeq" id="XP_013233164.1">
    <property type="nucleotide sequence ID" value="XM_013377710.1"/>
</dbReference>
<dbReference type="AlphaFoldDB" id="U6L1G7"/>
<evidence type="ECO:0000256" key="2">
    <source>
        <dbReference type="SAM" id="MobiDB-lite"/>
    </source>
</evidence>
<feature type="coiled-coil region" evidence="1">
    <location>
        <begin position="33"/>
        <end position="60"/>
    </location>
</feature>
<reference evidence="3" key="2">
    <citation type="submission" date="2013-10" db="EMBL/GenBank/DDBJ databases">
        <authorList>
            <person name="Aslett M."/>
        </authorList>
    </citation>
    <scope>NUCLEOTIDE SEQUENCE [LARGE SCALE GENOMIC DNA]</scope>
    <source>
        <strain evidence="3">Houghton</strain>
    </source>
</reference>
<evidence type="ECO:0000256" key="1">
    <source>
        <dbReference type="SAM" id="Coils"/>
    </source>
</evidence>
<proteinExistence type="predicted"/>
<feature type="coiled-coil region" evidence="1">
    <location>
        <begin position="242"/>
        <end position="269"/>
    </location>
</feature>
<dbReference type="OrthoDB" id="331010at2759"/>
<feature type="region of interest" description="Disordered" evidence="2">
    <location>
        <begin position="317"/>
        <end position="338"/>
    </location>
</feature>
<feature type="compositionally biased region" description="Low complexity" evidence="2">
    <location>
        <begin position="426"/>
        <end position="446"/>
    </location>
</feature>
<feature type="coiled-coil region" evidence="1">
    <location>
        <begin position="346"/>
        <end position="380"/>
    </location>
</feature>
<dbReference type="VEuPathDB" id="ToxoDB:ETH2_1126200"/>